<dbReference type="Proteomes" id="UP000028547">
    <property type="component" value="Unassembled WGS sequence"/>
</dbReference>
<gene>
    <name evidence="2" type="ORF">Q664_16225</name>
</gene>
<dbReference type="Pfam" id="PF14279">
    <property type="entry name" value="HNH_5"/>
    <property type="match status" value="1"/>
</dbReference>
<dbReference type="PANTHER" id="PTHR33877">
    <property type="entry name" value="SLL1193 PROTEIN"/>
    <property type="match status" value="1"/>
</dbReference>
<keyword evidence="2" id="KW-0378">Hydrolase</keyword>
<comment type="caution">
    <text evidence="2">The sequence shown here is derived from an EMBL/GenBank/DDBJ whole genome shotgun (WGS) entry which is preliminary data.</text>
</comment>
<name>A0A084SV61_9BACT</name>
<evidence type="ECO:0000259" key="1">
    <source>
        <dbReference type="SMART" id="SM00507"/>
    </source>
</evidence>
<proteinExistence type="predicted"/>
<keyword evidence="2" id="KW-0255">Endonuclease</keyword>
<dbReference type="SMART" id="SM00507">
    <property type="entry name" value="HNHc"/>
    <property type="match status" value="1"/>
</dbReference>
<dbReference type="CDD" id="cd00085">
    <property type="entry name" value="HNHc"/>
    <property type="match status" value="1"/>
</dbReference>
<dbReference type="Gene3D" id="1.10.30.50">
    <property type="match status" value="1"/>
</dbReference>
<evidence type="ECO:0000313" key="3">
    <source>
        <dbReference type="Proteomes" id="UP000028547"/>
    </source>
</evidence>
<dbReference type="InterPro" id="IPR029471">
    <property type="entry name" value="HNH_5"/>
</dbReference>
<protein>
    <submittedName>
        <fullName evidence="2">HNH endonuclease</fullName>
    </submittedName>
</protein>
<sequence length="199" mass="22866">MLNSAVLVLNRNYQPVHVTSVKRALSLLYLGVAKAIDAQYRLYEFEDWAALSASAPHDSVNTINRRIRVPRVVVLSAYEYLPKGRVRFSRLNIYARDHDTCQYCARQLPRSDLNLDHVVPRSQGGKTSWENVVCSCVPCNLKKGGRTPAQAGMRLLKVPMRPRWTPFFRGASRRITYREWLPFLNLADASYWNVELLDD</sequence>
<accession>A0A084SV61</accession>
<organism evidence="2 3">
    <name type="scientific">Archangium violaceum Cb vi76</name>
    <dbReference type="NCBI Taxonomy" id="1406225"/>
    <lineage>
        <taxon>Bacteria</taxon>
        <taxon>Pseudomonadati</taxon>
        <taxon>Myxococcota</taxon>
        <taxon>Myxococcia</taxon>
        <taxon>Myxococcales</taxon>
        <taxon>Cystobacterineae</taxon>
        <taxon>Archangiaceae</taxon>
        <taxon>Archangium</taxon>
    </lineage>
</organism>
<dbReference type="PANTHER" id="PTHR33877:SF2">
    <property type="entry name" value="OS07G0170200 PROTEIN"/>
    <property type="match status" value="1"/>
</dbReference>
<keyword evidence="2" id="KW-0540">Nuclease</keyword>
<dbReference type="EMBL" id="JPMI01000098">
    <property type="protein sequence ID" value="KFA92346.1"/>
    <property type="molecule type" value="Genomic_DNA"/>
</dbReference>
<dbReference type="GO" id="GO:0004519">
    <property type="term" value="F:endonuclease activity"/>
    <property type="evidence" value="ECO:0007669"/>
    <property type="project" value="UniProtKB-KW"/>
</dbReference>
<dbReference type="InterPro" id="IPR052892">
    <property type="entry name" value="NA-targeting_endonuclease"/>
</dbReference>
<reference evidence="2 3" key="1">
    <citation type="submission" date="2014-07" db="EMBL/GenBank/DDBJ databases">
        <title>Draft Genome Sequence of Gephyronic Acid Producer, Cystobacter violaceus Strain Cb vi76.</title>
        <authorList>
            <person name="Stevens D.C."/>
            <person name="Young J."/>
            <person name="Carmichael R."/>
            <person name="Tan J."/>
            <person name="Taylor R.E."/>
        </authorList>
    </citation>
    <scope>NUCLEOTIDE SEQUENCE [LARGE SCALE GENOMIC DNA]</scope>
    <source>
        <strain evidence="2 3">Cb vi76</strain>
    </source>
</reference>
<dbReference type="AlphaFoldDB" id="A0A084SV61"/>
<evidence type="ECO:0000313" key="2">
    <source>
        <dbReference type="EMBL" id="KFA92346.1"/>
    </source>
</evidence>
<feature type="domain" description="HNH nuclease" evidence="1">
    <location>
        <begin position="88"/>
        <end position="141"/>
    </location>
</feature>
<dbReference type="InterPro" id="IPR003615">
    <property type="entry name" value="HNH_nuc"/>
</dbReference>
<dbReference type="RefSeq" id="WP_043395376.1">
    <property type="nucleotide sequence ID" value="NZ_JPMI01000098.1"/>
</dbReference>